<keyword evidence="7" id="KW-1185">Reference proteome</keyword>
<dbReference type="Proteomes" id="UP000036681">
    <property type="component" value="Unplaced"/>
</dbReference>
<feature type="transmembrane region" description="Helical" evidence="6">
    <location>
        <begin position="6"/>
        <end position="26"/>
    </location>
</feature>
<evidence type="ECO:0000256" key="3">
    <source>
        <dbReference type="ARBA" id="ARBA00022692"/>
    </source>
</evidence>
<protein>
    <submittedName>
        <fullName evidence="8">G_PROTEIN_RECEP_F1_2 domain-containing protein</fullName>
    </submittedName>
</protein>
<keyword evidence="3 6" id="KW-0812">Transmembrane</keyword>
<dbReference type="WBParaSite" id="ALUE_0000453501-mRNA-1">
    <property type="protein sequence ID" value="ALUE_0000453501-mRNA-1"/>
    <property type="gene ID" value="ALUE_0000453501"/>
</dbReference>
<evidence type="ECO:0000256" key="4">
    <source>
        <dbReference type="ARBA" id="ARBA00022989"/>
    </source>
</evidence>
<dbReference type="GO" id="GO:0005765">
    <property type="term" value="C:lysosomal membrane"/>
    <property type="evidence" value="ECO:0007669"/>
    <property type="project" value="TreeGrafter"/>
</dbReference>
<sequence length="146" mass="16570">LPHSFLILFRFTSSDFAALIGSYLWLNQRLECINGFAVIIAFHLITFPRWANIFIPVILFNGIEVPNPEPVGCRPSFKWCDNTPPVNVYLYLISYVLLIDFLFPAINITMNTIYSTIIAPRRQGIMQDLLVVSGSCTLLLDPIFVS</sequence>
<feature type="transmembrane region" description="Helical" evidence="6">
    <location>
        <begin position="33"/>
        <end position="51"/>
    </location>
</feature>
<accession>A0A0M3HQU2</accession>
<keyword evidence="5 6" id="KW-0472">Membrane</keyword>
<evidence type="ECO:0000256" key="2">
    <source>
        <dbReference type="ARBA" id="ARBA00022448"/>
    </source>
</evidence>
<feature type="transmembrane region" description="Helical" evidence="6">
    <location>
        <begin position="88"/>
        <end position="108"/>
    </location>
</feature>
<evidence type="ECO:0000313" key="8">
    <source>
        <dbReference type="WBParaSite" id="ALUE_0000453501-mRNA-1"/>
    </source>
</evidence>
<keyword evidence="2" id="KW-0813">Transport</keyword>
<evidence type="ECO:0000256" key="5">
    <source>
        <dbReference type="ARBA" id="ARBA00023136"/>
    </source>
</evidence>
<comment type="subcellular location">
    <subcellularLocation>
        <location evidence="1">Endomembrane system</location>
        <topology evidence="1">Multi-pass membrane protein</topology>
    </subcellularLocation>
</comment>
<keyword evidence="4 6" id="KW-1133">Transmembrane helix</keyword>
<reference evidence="8" key="1">
    <citation type="submission" date="2017-02" db="UniProtKB">
        <authorList>
            <consortium name="WormBaseParasite"/>
        </authorList>
    </citation>
    <scope>IDENTIFICATION</scope>
</reference>
<name>A0A0M3HQU2_ASCLU</name>
<proteinExistence type="predicted"/>
<dbReference type="PANTHER" id="PTHR23510:SF3">
    <property type="entry name" value="MAJOR FACILITATOR SUPERFAMILY DOMAIN-CONTAINING PROTEIN 8"/>
    <property type="match status" value="1"/>
</dbReference>
<evidence type="ECO:0000256" key="6">
    <source>
        <dbReference type="SAM" id="Phobius"/>
    </source>
</evidence>
<organism evidence="7 8">
    <name type="scientific">Ascaris lumbricoides</name>
    <name type="common">Giant roundworm</name>
    <dbReference type="NCBI Taxonomy" id="6252"/>
    <lineage>
        <taxon>Eukaryota</taxon>
        <taxon>Metazoa</taxon>
        <taxon>Ecdysozoa</taxon>
        <taxon>Nematoda</taxon>
        <taxon>Chromadorea</taxon>
        <taxon>Rhabditida</taxon>
        <taxon>Spirurina</taxon>
        <taxon>Ascaridomorpha</taxon>
        <taxon>Ascaridoidea</taxon>
        <taxon>Ascarididae</taxon>
        <taxon>Ascaris</taxon>
    </lineage>
</organism>
<dbReference type="PANTHER" id="PTHR23510">
    <property type="entry name" value="INNER MEMBRANE TRANSPORT PROTEIN YAJR"/>
    <property type="match status" value="1"/>
</dbReference>
<dbReference type="InterPro" id="IPR051068">
    <property type="entry name" value="MFS_Domain-Containing_Protein"/>
</dbReference>
<evidence type="ECO:0000256" key="1">
    <source>
        <dbReference type="ARBA" id="ARBA00004127"/>
    </source>
</evidence>
<dbReference type="AlphaFoldDB" id="A0A0M3HQU2"/>
<dbReference type="GO" id="GO:0012505">
    <property type="term" value="C:endomembrane system"/>
    <property type="evidence" value="ECO:0007669"/>
    <property type="project" value="UniProtKB-SubCell"/>
</dbReference>
<evidence type="ECO:0000313" key="7">
    <source>
        <dbReference type="Proteomes" id="UP000036681"/>
    </source>
</evidence>